<dbReference type="AlphaFoldDB" id="A0AA40IBV0"/>
<gene>
    <name evidence="12" type="ORF">QTO34_000028</name>
</gene>
<comment type="similarity">
    <text evidence="9">Belongs to the SPACA4/bouncer family.</text>
</comment>
<evidence type="ECO:0000256" key="9">
    <source>
        <dbReference type="ARBA" id="ARBA00029446"/>
    </source>
</evidence>
<keyword evidence="3" id="KW-0336">GPI-anchor</keyword>
<comment type="caution">
    <text evidence="12">The sequence shown here is derived from an EMBL/GenBank/DDBJ whole genome shotgun (WGS) entry which is preliminary data.</text>
</comment>
<keyword evidence="4 10" id="KW-0732">Signal</keyword>
<dbReference type="CDD" id="cd23574">
    <property type="entry name" value="TFP_LU_ECD_SPACA4"/>
    <property type="match status" value="1"/>
</dbReference>
<dbReference type="InterPro" id="IPR046354">
    <property type="entry name" value="SPACA4/Bouncer"/>
</dbReference>
<keyword evidence="8" id="KW-0449">Lipoprotein</keyword>
<evidence type="ECO:0000256" key="3">
    <source>
        <dbReference type="ARBA" id="ARBA00022622"/>
    </source>
</evidence>
<evidence type="ECO:0000256" key="5">
    <source>
        <dbReference type="ARBA" id="ARBA00023136"/>
    </source>
</evidence>
<keyword evidence="2" id="KW-1003">Cell membrane</keyword>
<evidence type="ECO:0000256" key="10">
    <source>
        <dbReference type="SAM" id="SignalP"/>
    </source>
</evidence>
<keyword evidence="6" id="KW-1015">Disulfide bond</keyword>
<comment type="subcellular location">
    <subcellularLocation>
        <location evidence="1">Cell membrane</location>
        <topology evidence="1">Lipid-anchor</topology>
        <topology evidence="1">GPI-anchor</topology>
    </subcellularLocation>
</comment>
<evidence type="ECO:0000256" key="2">
    <source>
        <dbReference type="ARBA" id="ARBA00022475"/>
    </source>
</evidence>
<sequence>MVLGWLLLLVMALPQVMTGAKECIFCDLTDSSDCTGIPMTCGEDEECFMGEGTAPGLSPVINKGCIETTSCGNEEAVTYQGVTYSLISTCCDGELCNRAPIPAGILKAGATTGLALGMQLLLQ</sequence>
<keyword evidence="5" id="KW-0472">Membrane</keyword>
<dbReference type="Gene3D" id="2.10.60.10">
    <property type="entry name" value="CD59"/>
    <property type="match status" value="1"/>
</dbReference>
<protein>
    <recommendedName>
        <fullName evidence="11">UPAR/Ly6 domain-containing protein</fullName>
    </recommendedName>
</protein>
<evidence type="ECO:0000313" key="13">
    <source>
        <dbReference type="Proteomes" id="UP001177744"/>
    </source>
</evidence>
<dbReference type="GO" id="GO:0035036">
    <property type="term" value="P:sperm-egg recognition"/>
    <property type="evidence" value="ECO:0007669"/>
    <property type="project" value="TreeGrafter"/>
</dbReference>
<keyword evidence="7" id="KW-0325">Glycoprotein</keyword>
<reference evidence="12" key="1">
    <citation type="submission" date="2023-06" db="EMBL/GenBank/DDBJ databases">
        <title>Reference genome for the Northern bat (Eptesicus nilssonii), a most northern bat species.</title>
        <authorList>
            <person name="Laine V.N."/>
            <person name="Pulliainen A.T."/>
            <person name="Lilley T.M."/>
        </authorList>
    </citation>
    <scope>NUCLEOTIDE SEQUENCE</scope>
    <source>
        <strain evidence="12">BLF_Eptnil</strain>
        <tissue evidence="12">Kidney</tissue>
    </source>
</reference>
<evidence type="ECO:0000256" key="8">
    <source>
        <dbReference type="ARBA" id="ARBA00023288"/>
    </source>
</evidence>
<evidence type="ECO:0000256" key="4">
    <source>
        <dbReference type="ARBA" id="ARBA00022729"/>
    </source>
</evidence>
<keyword evidence="13" id="KW-1185">Reference proteome</keyword>
<dbReference type="EMBL" id="JAULJE010000001">
    <property type="protein sequence ID" value="KAK1346175.1"/>
    <property type="molecule type" value="Genomic_DNA"/>
</dbReference>
<evidence type="ECO:0000256" key="1">
    <source>
        <dbReference type="ARBA" id="ARBA00004609"/>
    </source>
</evidence>
<evidence type="ECO:0000313" key="12">
    <source>
        <dbReference type="EMBL" id="KAK1346175.1"/>
    </source>
</evidence>
<organism evidence="12 13">
    <name type="scientific">Cnephaeus nilssonii</name>
    <name type="common">Northern bat</name>
    <name type="synonym">Eptesicus nilssonii</name>
    <dbReference type="NCBI Taxonomy" id="3371016"/>
    <lineage>
        <taxon>Eukaryota</taxon>
        <taxon>Metazoa</taxon>
        <taxon>Chordata</taxon>
        <taxon>Craniata</taxon>
        <taxon>Vertebrata</taxon>
        <taxon>Euteleostomi</taxon>
        <taxon>Mammalia</taxon>
        <taxon>Eutheria</taxon>
        <taxon>Laurasiatheria</taxon>
        <taxon>Chiroptera</taxon>
        <taxon>Yangochiroptera</taxon>
        <taxon>Vespertilionidae</taxon>
        <taxon>Cnephaeus</taxon>
    </lineage>
</organism>
<dbReference type="InterPro" id="IPR045860">
    <property type="entry name" value="Snake_toxin-like_sf"/>
</dbReference>
<dbReference type="SUPFAM" id="SSF57302">
    <property type="entry name" value="Snake toxin-like"/>
    <property type="match status" value="1"/>
</dbReference>
<dbReference type="PANTHER" id="PTHR47613:SF1">
    <property type="entry name" value="SPERM ACROSOME MEMBRANE-ASSOCIATED PROTEIN 4"/>
    <property type="match status" value="1"/>
</dbReference>
<dbReference type="GO" id="GO:0005886">
    <property type="term" value="C:plasma membrane"/>
    <property type="evidence" value="ECO:0007669"/>
    <property type="project" value="UniProtKB-SubCell"/>
</dbReference>
<evidence type="ECO:0000256" key="7">
    <source>
        <dbReference type="ARBA" id="ARBA00023180"/>
    </source>
</evidence>
<evidence type="ECO:0000256" key="6">
    <source>
        <dbReference type="ARBA" id="ARBA00023157"/>
    </source>
</evidence>
<dbReference type="Proteomes" id="UP001177744">
    <property type="component" value="Unassembled WGS sequence"/>
</dbReference>
<name>A0AA40IBV0_CNENI</name>
<feature type="signal peptide" evidence="10">
    <location>
        <begin position="1"/>
        <end position="19"/>
    </location>
</feature>
<dbReference type="PANTHER" id="PTHR47613">
    <property type="entry name" value="SPERM ACROSOME MEMBRANE-ASSOCIATED PROTEIN 4"/>
    <property type="match status" value="1"/>
</dbReference>
<feature type="chain" id="PRO_5041300458" description="UPAR/Ly6 domain-containing protein" evidence="10">
    <location>
        <begin position="20"/>
        <end position="123"/>
    </location>
</feature>
<evidence type="ECO:0000259" key="11">
    <source>
        <dbReference type="Pfam" id="PF00021"/>
    </source>
</evidence>
<accession>A0AA40IBV0</accession>
<dbReference type="GO" id="GO:0098552">
    <property type="term" value="C:side of membrane"/>
    <property type="evidence" value="ECO:0007669"/>
    <property type="project" value="UniProtKB-KW"/>
</dbReference>
<dbReference type="Pfam" id="PF00021">
    <property type="entry name" value="UPAR_LY6"/>
    <property type="match status" value="1"/>
</dbReference>
<feature type="domain" description="UPAR/Ly6" evidence="11">
    <location>
        <begin position="21"/>
        <end position="98"/>
    </location>
</feature>
<proteinExistence type="inferred from homology"/>
<dbReference type="InterPro" id="IPR016054">
    <property type="entry name" value="LY6_UPA_recep-like"/>
</dbReference>